<gene>
    <name evidence="2" type="ORF">CCMP2556_LOCUS2075</name>
</gene>
<comment type="caution">
    <text evidence="2">The sequence shown here is derived from an EMBL/GenBank/DDBJ whole genome shotgun (WGS) entry which is preliminary data.</text>
</comment>
<accession>A0ABP0HJT6</accession>
<feature type="region of interest" description="Disordered" evidence="1">
    <location>
        <begin position="121"/>
        <end position="164"/>
    </location>
</feature>
<keyword evidence="3" id="KW-1185">Reference proteome</keyword>
<sequence length="280" mass="31270">MTMNPSMSRAWSGSSLLEAAGAVQTHYDKLLSSSLSEEEMKEQLRVLEPELSEAPPDRPVPSPARSGECGTPATQYYERADTGECQETPDTVKDGDQSDSDVEIVGVDIIYTNQQGRACPYNDLDWPDRQPDSPHSPIASTSKALFPSPKKSATPEKSQMASPGGEYFEEYIPDIKDRRAGQPKLGQHTLSKAAIRQRANRIFTRRADGSPKVSEKIFAEWHRKGKERTTLENIFRQVGYDPETFINEVEIIRSELESAELVIEGQFVSVATMEEWGRTE</sequence>
<evidence type="ECO:0000313" key="3">
    <source>
        <dbReference type="Proteomes" id="UP001642484"/>
    </source>
</evidence>
<feature type="non-terminal residue" evidence="2">
    <location>
        <position position="280"/>
    </location>
</feature>
<proteinExistence type="predicted"/>
<dbReference type="Proteomes" id="UP001642484">
    <property type="component" value="Unassembled WGS sequence"/>
</dbReference>
<name>A0ABP0HJT6_9DINO</name>
<reference evidence="2 3" key="1">
    <citation type="submission" date="2024-02" db="EMBL/GenBank/DDBJ databases">
        <authorList>
            <person name="Chen Y."/>
            <person name="Shah S."/>
            <person name="Dougan E. K."/>
            <person name="Thang M."/>
            <person name="Chan C."/>
        </authorList>
    </citation>
    <scope>NUCLEOTIDE SEQUENCE [LARGE SCALE GENOMIC DNA]</scope>
</reference>
<evidence type="ECO:0000256" key="1">
    <source>
        <dbReference type="SAM" id="MobiDB-lite"/>
    </source>
</evidence>
<protein>
    <submittedName>
        <fullName evidence="2">Uncharacterized protein</fullName>
    </submittedName>
</protein>
<feature type="region of interest" description="Disordered" evidence="1">
    <location>
        <begin position="34"/>
        <end position="99"/>
    </location>
</feature>
<dbReference type="EMBL" id="CAXAMN010000756">
    <property type="protein sequence ID" value="CAK8990493.1"/>
    <property type="molecule type" value="Genomic_DNA"/>
</dbReference>
<evidence type="ECO:0000313" key="2">
    <source>
        <dbReference type="EMBL" id="CAK8990493.1"/>
    </source>
</evidence>
<organism evidence="2 3">
    <name type="scientific">Durusdinium trenchii</name>
    <dbReference type="NCBI Taxonomy" id="1381693"/>
    <lineage>
        <taxon>Eukaryota</taxon>
        <taxon>Sar</taxon>
        <taxon>Alveolata</taxon>
        <taxon>Dinophyceae</taxon>
        <taxon>Suessiales</taxon>
        <taxon>Symbiodiniaceae</taxon>
        <taxon>Durusdinium</taxon>
    </lineage>
</organism>